<feature type="transmembrane region" description="Helical" evidence="1">
    <location>
        <begin position="15"/>
        <end position="34"/>
    </location>
</feature>
<reference evidence="2" key="1">
    <citation type="submission" date="2020-08" db="EMBL/GenBank/DDBJ databases">
        <title>Genome public.</title>
        <authorList>
            <person name="Liu C."/>
            <person name="Sun Q."/>
        </authorList>
    </citation>
    <scope>NUCLEOTIDE SEQUENCE</scope>
    <source>
        <strain evidence="2">NSJ-42</strain>
    </source>
</reference>
<evidence type="ECO:0000313" key="2">
    <source>
        <dbReference type="EMBL" id="MBC5640883.1"/>
    </source>
</evidence>
<keyword evidence="3" id="KW-1185">Reference proteome</keyword>
<name>A0A8I0DM60_9CLOT</name>
<protein>
    <submittedName>
        <fullName evidence="2">Uncharacterized protein</fullName>
    </submittedName>
</protein>
<dbReference type="RefSeq" id="WP_186835438.1">
    <property type="nucleotide sequence ID" value="NZ_JACOOQ010000018.1"/>
</dbReference>
<gene>
    <name evidence="2" type="ORF">H8R92_10700</name>
</gene>
<accession>A0A8I0DM60</accession>
<keyword evidence="1" id="KW-1133">Transmembrane helix</keyword>
<keyword evidence="1" id="KW-0812">Transmembrane</keyword>
<dbReference type="AlphaFoldDB" id="A0A8I0DM60"/>
<keyword evidence="1" id="KW-0472">Membrane</keyword>
<dbReference type="Proteomes" id="UP000662088">
    <property type="component" value="Unassembled WGS sequence"/>
</dbReference>
<sequence>MLRVNSKYKERKGTWKMIMMLSLIVGLILILFLYNKDIFHRDTVITIVTNLPLGIFKDENKKKMVNEKEQIHIKKDENNIKTEQVINEAPLAKIEADEKVEEIVESNESIEFPEEKEIIVYWTPNGKNYHMKNTCRTLARSKVILSGNTLECEKAICCEHCKIEEDKNKI</sequence>
<evidence type="ECO:0000313" key="3">
    <source>
        <dbReference type="Proteomes" id="UP000662088"/>
    </source>
</evidence>
<organism evidence="2 3">
    <name type="scientific">Clostridium lentum</name>
    <dbReference type="NCBI Taxonomy" id="2763037"/>
    <lineage>
        <taxon>Bacteria</taxon>
        <taxon>Bacillati</taxon>
        <taxon>Bacillota</taxon>
        <taxon>Clostridia</taxon>
        <taxon>Eubacteriales</taxon>
        <taxon>Clostridiaceae</taxon>
        <taxon>Clostridium</taxon>
    </lineage>
</organism>
<dbReference type="EMBL" id="JACOOQ010000018">
    <property type="protein sequence ID" value="MBC5640883.1"/>
    <property type="molecule type" value="Genomic_DNA"/>
</dbReference>
<comment type="caution">
    <text evidence="2">The sequence shown here is derived from an EMBL/GenBank/DDBJ whole genome shotgun (WGS) entry which is preliminary data.</text>
</comment>
<evidence type="ECO:0000256" key="1">
    <source>
        <dbReference type="SAM" id="Phobius"/>
    </source>
</evidence>
<proteinExistence type="predicted"/>